<feature type="transmembrane region" description="Helical" evidence="8">
    <location>
        <begin position="331"/>
        <end position="355"/>
    </location>
</feature>
<dbReference type="FunFam" id="1.20.1740.10:FF:000013">
    <property type="entry name" value="Solute carrier family 12 member"/>
    <property type="match status" value="1"/>
</dbReference>
<feature type="region of interest" description="Disordered" evidence="7">
    <location>
        <begin position="1"/>
        <end position="61"/>
    </location>
</feature>
<evidence type="ECO:0000313" key="12">
    <source>
        <dbReference type="Proteomes" id="UP000007799"/>
    </source>
</evidence>
<dbReference type="eggNOG" id="KOG1288">
    <property type="taxonomic scope" value="Eukaryota"/>
</dbReference>
<evidence type="ECO:0000256" key="5">
    <source>
        <dbReference type="ARBA" id="ARBA00022989"/>
    </source>
</evidence>
<feature type="domain" description="SLC12A transporter C-terminal" evidence="10">
    <location>
        <begin position="577"/>
        <end position="666"/>
    </location>
</feature>
<evidence type="ECO:0000259" key="9">
    <source>
        <dbReference type="Pfam" id="PF00324"/>
    </source>
</evidence>
<dbReference type="FunCoup" id="F2UJY7">
    <property type="interactions" value="360"/>
</dbReference>
<organism evidence="12">
    <name type="scientific">Salpingoeca rosetta (strain ATCC 50818 / BSB-021)</name>
    <dbReference type="NCBI Taxonomy" id="946362"/>
    <lineage>
        <taxon>Eukaryota</taxon>
        <taxon>Choanoflagellata</taxon>
        <taxon>Craspedida</taxon>
        <taxon>Salpingoecidae</taxon>
        <taxon>Salpingoeca</taxon>
    </lineage>
</organism>
<dbReference type="GO" id="GO:0015379">
    <property type="term" value="F:potassium:chloride symporter activity"/>
    <property type="evidence" value="ECO:0007669"/>
    <property type="project" value="TreeGrafter"/>
</dbReference>
<feature type="transmembrane region" description="Helical" evidence="8">
    <location>
        <begin position="375"/>
        <end position="396"/>
    </location>
</feature>
<evidence type="ECO:0000256" key="4">
    <source>
        <dbReference type="ARBA" id="ARBA00022692"/>
    </source>
</evidence>
<dbReference type="OMA" id="YCANISG"/>
<dbReference type="STRING" id="946362.F2UJY7"/>
<feature type="transmembrane region" description="Helical" evidence="8">
    <location>
        <begin position="118"/>
        <end position="144"/>
    </location>
</feature>
<feature type="compositionally biased region" description="Polar residues" evidence="7">
    <location>
        <begin position="45"/>
        <end position="58"/>
    </location>
</feature>
<feature type="compositionally biased region" description="Polar residues" evidence="7">
    <location>
        <begin position="774"/>
        <end position="791"/>
    </location>
</feature>
<dbReference type="AlphaFoldDB" id="F2UJY7"/>
<feature type="transmembrane region" description="Helical" evidence="8">
    <location>
        <begin position="507"/>
        <end position="524"/>
    </location>
</feature>
<dbReference type="OrthoDB" id="2020542at2759"/>
<proteinExistence type="inferred from homology"/>
<comment type="similarity">
    <text evidence="2">Belongs to the SLC12A transporter family.</text>
</comment>
<dbReference type="EMBL" id="GL832978">
    <property type="protein sequence ID" value="EGD77436.1"/>
    <property type="molecule type" value="Genomic_DNA"/>
</dbReference>
<dbReference type="GO" id="GO:0006884">
    <property type="term" value="P:cell volume homeostasis"/>
    <property type="evidence" value="ECO:0007669"/>
    <property type="project" value="TreeGrafter"/>
</dbReference>
<dbReference type="Pfam" id="PF00324">
    <property type="entry name" value="AA_permease"/>
    <property type="match status" value="1"/>
</dbReference>
<feature type="transmembrane region" description="Helical" evidence="8">
    <location>
        <begin position="485"/>
        <end position="501"/>
    </location>
</feature>
<evidence type="ECO:0000313" key="11">
    <source>
        <dbReference type="EMBL" id="EGD77436.1"/>
    </source>
</evidence>
<evidence type="ECO:0000256" key="1">
    <source>
        <dbReference type="ARBA" id="ARBA00004141"/>
    </source>
</evidence>
<dbReference type="GO" id="GO:0016020">
    <property type="term" value="C:membrane"/>
    <property type="evidence" value="ECO:0007669"/>
    <property type="project" value="UniProtKB-SubCell"/>
</dbReference>
<dbReference type="KEGG" id="sre:PTSG_08533"/>
<reference evidence="11" key="1">
    <citation type="submission" date="2009-08" db="EMBL/GenBank/DDBJ databases">
        <title>Annotation of Salpingoeca rosetta.</title>
        <authorList>
            <consortium name="The Broad Institute Genome Sequencing Platform"/>
            <person name="Russ C."/>
            <person name="Cuomo C."/>
            <person name="Burger G."/>
            <person name="Gray M.W."/>
            <person name="Holland P.W.H."/>
            <person name="King N."/>
            <person name="Lang F.B.F."/>
            <person name="Roger A.J."/>
            <person name="Ruiz-Trillo I."/>
            <person name="Young S.K."/>
            <person name="Zeng Q."/>
            <person name="Gargeya S."/>
            <person name="Alvarado L."/>
            <person name="Berlin A."/>
            <person name="Chapman S.B."/>
            <person name="Chen Z."/>
            <person name="Freedman E."/>
            <person name="Gellesch M."/>
            <person name="Goldberg J."/>
            <person name="Griggs A."/>
            <person name="Gujja S."/>
            <person name="Heilman E."/>
            <person name="Heiman D."/>
            <person name="Howarth C."/>
            <person name="Mehta T."/>
            <person name="Neiman D."/>
            <person name="Pearson M."/>
            <person name="Roberts A."/>
            <person name="Saif S."/>
            <person name="Shea T."/>
            <person name="Shenoy N."/>
            <person name="Sisk P."/>
            <person name="Stolte C."/>
            <person name="Sykes S."/>
            <person name="White J."/>
            <person name="Yandava C."/>
            <person name="Haas B."/>
            <person name="Nusbaum C."/>
            <person name="Birren B."/>
        </authorList>
    </citation>
    <scope>NUCLEOTIDE SEQUENCE [LARGE SCALE GENOMIC DNA]</scope>
    <source>
        <strain evidence="11">ATCC 50818</strain>
    </source>
</reference>
<dbReference type="GO" id="GO:0055064">
    <property type="term" value="P:chloride ion homeostasis"/>
    <property type="evidence" value="ECO:0007669"/>
    <property type="project" value="TreeGrafter"/>
</dbReference>
<dbReference type="InterPro" id="IPR018491">
    <property type="entry name" value="SLC12_C"/>
</dbReference>
<sequence>MSESQPLLGGAGQRASSGIAAAPGPHWPTPTPSAVEASSGGVLISTPTGGTRSPGYQNAGSTAAGAAGTAGDVEVAQHVGHVKNQLGTINGCYVPCLLNIMGIILFLRLGWIVGEAGILVTLAMLTIATLQAVLTVLSVSALVTNGMISTGGSYFMISRCLGPEFGGAIGLLFYAAYAMGVAFYSLGFATTVQSTFFPDAAEPMWIMRLIASLGLLFILTISMLGAEFFSKFNVLFFMVQFGSIAIGMISFLIPRDFTVQFTSNGTAFNTSTSFPKHAHDNLYPDLTVSESCHGKCDIHTIFAIMFPMVTGIMEGANLSGDLKNPAHSIPVGTLSALLTAYIIYTLQITFMGGSFNRSTLVNDQNIYQDACVGSPYIVVVGILISSLSSGLGSLFGGSRVLQAMARDDLMGILKPFAYGSKKGDEPRVAVAFTWVIAQACVMIGDLDVVAPIETSFFCLSYAVVNLTCFILSAMGAPNFRPRFKFYSWPTALLGAILNIVVMFYLNWIYAAVTLACMLLLYVYLSLYGPATDWGDITNELIYHQVRKYLLRLSTMQSHSKYWKPNLLVLAGGCDAGLLAFCNALKKGGLMVIAQVLPGRRADIHATSLRLRDAWNGFVKRHRLKSFVHTTASEDINLAYRILMDTSGLGGLVINTVVVPFFEAKRDDDEDVFDVHMYEQLITHLNKDKENVNTVPAMKCNLPLDSALPFCRLVSDILAYNKNCVIARNFGEAVLGRRRRIYTHTSALPNVDVWIFGSWTANNRQRAPSALSVPMSESSTNSTADDYDASTPSMEETPGPICFTGLVALLVQLGQILQVSRIGAGGLRKQRSLHRVRIFHLANIAGSSATEANAEALLAEQQLREFCKEGRVDIEDQDIKIVTLHDLKQLVPEYCTYIHDSNSGDLSDVEQLPPTLQATILNTLMKHHADNTCQLFVPLPEPPRHLTDASASAYMHVIDRLSADLPPVALVASGETTSYISTSM</sequence>
<evidence type="ECO:0000256" key="2">
    <source>
        <dbReference type="ARBA" id="ARBA00010593"/>
    </source>
</evidence>
<keyword evidence="6 8" id="KW-0472">Membrane</keyword>
<comment type="subcellular location">
    <subcellularLocation>
        <location evidence="1">Membrane</location>
        <topology evidence="1">Multi-pass membrane protein</topology>
    </subcellularLocation>
</comment>
<dbReference type="PANTHER" id="PTHR11827:SF72">
    <property type="entry name" value="GH08340P"/>
    <property type="match status" value="1"/>
</dbReference>
<feature type="transmembrane region" description="Helical" evidence="8">
    <location>
        <begin position="165"/>
        <end position="185"/>
    </location>
</feature>
<feature type="transmembrane region" description="Helical" evidence="8">
    <location>
        <begin position="92"/>
        <end position="112"/>
    </location>
</feature>
<evidence type="ECO:0000259" key="10">
    <source>
        <dbReference type="Pfam" id="PF03522"/>
    </source>
</evidence>
<feature type="transmembrane region" description="Helical" evidence="8">
    <location>
        <begin position="232"/>
        <end position="253"/>
    </location>
</feature>
<evidence type="ECO:0000256" key="3">
    <source>
        <dbReference type="ARBA" id="ARBA00022448"/>
    </source>
</evidence>
<evidence type="ECO:0000256" key="7">
    <source>
        <dbReference type="SAM" id="MobiDB-lite"/>
    </source>
</evidence>
<dbReference type="Pfam" id="PF03522">
    <property type="entry name" value="SLC12"/>
    <property type="match status" value="1"/>
</dbReference>
<dbReference type="RefSeq" id="XP_004990324.1">
    <property type="nucleotide sequence ID" value="XM_004990267.1"/>
</dbReference>
<feature type="transmembrane region" description="Helical" evidence="8">
    <location>
        <begin position="454"/>
        <end position="473"/>
    </location>
</feature>
<keyword evidence="5 8" id="KW-1133">Transmembrane helix</keyword>
<dbReference type="Proteomes" id="UP000007799">
    <property type="component" value="Unassembled WGS sequence"/>
</dbReference>
<keyword evidence="4 8" id="KW-0812">Transmembrane</keyword>
<keyword evidence="3" id="KW-0813">Transport</keyword>
<dbReference type="Gene3D" id="1.20.1740.10">
    <property type="entry name" value="Amino acid/polyamine transporter I"/>
    <property type="match status" value="1"/>
</dbReference>
<protein>
    <submittedName>
        <fullName evidence="11">Basolateral NaK(2Cl) cotransporter</fullName>
    </submittedName>
</protein>
<keyword evidence="12" id="KW-1185">Reference proteome</keyword>
<dbReference type="GO" id="GO:0055075">
    <property type="term" value="P:potassium ion homeostasis"/>
    <property type="evidence" value="ECO:0007669"/>
    <property type="project" value="TreeGrafter"/>
</dbReference>
<evidence type="ECO:0000256" key="8">
    <source>
        <dbReference type="SAM" id="Phobius"/>
    </source>
</evidence>
<dbReference type="InterPro" id="IPR004842">
    <property type="entry name" value="SLC12A_fam"/>
</dbReference>
<dbReference type="PANTHER" id="PTHR11827">
    <property type="entry name" value="SOLUTE CARRIER FAMILY 12, CATION COTRANSPORTERS"/>
    <property type="match status" value="1"/>
</dbReference>
<feature type="transmembrane region" description="Helical" evidence="8">
    <location>
        <begin position="205"/>
        <end position="225"/>
    </location>
</feature>
<dbReference type="GeneID" id="16070880"/>
<dbReference type="InParanoid" id="F2UJY7"/>
<dbReference type="InterPro" id="IPR004841">
    <property type="entry name" value="AA-permease/SLC12A_dom"/>
</dbReference>
<accession>F2UJY7</accession>
<feature type="transmembrane region" description="Helical" evidence="8">
    <location>
        <begin position="298"/>
        <end position="319"/>
    </location>
</feature>
<name>F2UJY7_SALR5</name>
<evidence type="ECO:0000256" key="6">
    <source>
        <dbReference type="ARBA" id="ARBA00023136"/>
    </source>
</evidence>
<feature type="region of interest" description="Disordered" evidence="7">
    <location>
        <begin position="769"/>
        <end position="791"/>
    </location>
</feature>
<gene>
    <name evidence="11" type="ORF">PTSG_08533</name>
</gene>
<feature type="domain" description="Amino acid permease/ SLC12A" evidence="9">
    <location>
        <begin position="94"/>
        <end position="567"/>
    </location>
</feature>